<protein>
    <submittedName>
        <fullName evidence="2">Uncharacterized protein</fullName>
    </submittedName>
</protein>
<keyword evidence="2" id="KW-0614">Plasmid</keyword>
<feature type="region of interest" description="Disordered" evidence="1">
    <location>
        <begin position="32"/>
        <end position="59"/>
    </location>
</feature>
<feature type="compositionally biased region" description="Low complexity" evidence="1">
    <location>
        <begin position="33"/>
        <end position="59"/>
    </location>
</feature>
<organism evidence="2">
    <name type="scientific">Ralstonia solanacearum CFBP2957</name>
    <dbReference type="NCBI Taxonomy" id="859656"/>
    <lineage>
        <taxon>Bacteria</taxon>
        <taxon>Pseudomonadati</taxon>
        <taxon>Pseudomonadota</taxon>
        <taxon>Betaproteobacteria</taxon>
        <taxon>Burkholderiales</taxon>
        <taxon>Burkholderiaceae</taxon>
        <taxon>Ralstonia</taxon>
        <taxon>Ralstonia solanacearum species complex</taxon>
    </lineage>
</organism>
<evidence type="ECO:0000256" key="1">
    <source>
        <dbReference type="SAM" id="MobiDB-lite"/>
    </source>
</evidence>
<proteinExistence type="predicted"/>
<dbReference type="EMBL" id="FP885907">
    <property type="protein sequence ID" value="CBJ53569.1"/>
    <property type="molecule type" value="Genomic_DNA"/>
</dbReference>
<dbReference type="AlphaFoldDB" id="D8P3T3"/>
<name>D8P3T3_RALSL</name>
<reference evidence="2" key="2">
    <citation type="submission" date="2010-02" db="EMBL/GenBank/DDBJ databases">
        <authorList>
            <person name="Genoscope - CEA"/>
        </authorList>
    </citation>
    <scope>NUCLEOTIDE SEQUENCE</scope>
    <source>
        <strain evidence="2">CFBP2957</strain>
        <plasmid evidence="2">RCFBPv3_mp</plasmid>
    </source>
</reference>
<reference evidence="2" key="1">
    <citation type="journal article" date="2010" name="BMC Genomics">
        <title>Genomes of three tomato pathogens within the Ralstonia solanacearum species complex reveal significant evolutionary divergence.</title>
        <authorList>
            <person name="Remenant B."/>
            <person name="Coupat-Goutaland B."/>
            <person name="Guidot A."/>
            <person name="Cellier G."/>
            <person name="Wicker E."/>
            <person name="Allen C."/>
            <person name="Fegan M."/>
            <person name="Pruvost O."/>
            <person name="Elbaz M."/>
            <person name="Calteau A."/>
            <person name="Salvignol G."/>
            <person name="Mornico D."/>
            <person name="Mangenot S."/>
            <person name="Barbe V."/>
            <person name="Medigue C."/>
            <person name="Prior P."/>
        </authorList>
    </citation>
    <scope>NUCLEOTIDE SEQUENCE [LARGE SCALE GENOMIC DNA]</scope>
    <source>
        <strain evidence="2">CFBP2957</strain>
        <plasmid evidence="2">RCFBPv3_mp</plasmid>
    </source>
</reference>
<accession>D8P3T3</accession>
<sequence length="59" mass="6388">MSDLRHWHHPEWLVEHSHCDAASRIIACARTDTSGSNSSTAIAASASAMTQTATARPRQ</sequence>
<geneLocation type="plasmid" evidence="2">
    <name>RCFBPv3_mp</name>
</geneLocation>
<evidence type="ECO:0000313" key="2">
    <source>
        <dbReference type="EMBL" id="CBJ53569.1"/>
    </source>
</evidence>
<gene>
    <name evidence="2" type="ORF">RCFBP_mp20141</name>
</gene>